<evidence type="ECO:0000313" key="3">
    <source>
        <dbReference type="Proteomes" id="UP000823637"/>
    </source>
</evidence>
<gene>
    <name evidence="2" type="primary">porQ</name>
    <name evidence="2" type="ORF">IAC32_06430</name>
</gene>
<dbReference type="NCBIfam" id="NF033711">
    <property type="entry name" value="T9SS_PorQ"/>
    <property type="match status" value="1"/>
</dbReference>
<keyword evidence="1" id="KW-0732">Signal</keyword>
<protein>
    <submittedName>
        <fullName evidence="2">Type IX secretion system protein PorQ</fullName>
    </submittedName>
</protein>
<evidence type="ECO:0000313" key="2">
    <source>
        <dbReference type="EMBL" id="MBO8447363.1"/>
    </source>
</evidence>
<reference evidence="2" key="1">
    <citation type="submission" date="2020-10" db="EMBL/GenBank/DDBJ databases">
        <authorList>
            <person name="Gilroy R."/>
        </authorList>
    </citation>
    <scope>NUCLEOTIDE SEQUENCE</scope>
    <source>
        <strain evidence="2">D3-1215</strain>
    </source>
</reference>
<name>A0A9D9HEQ0_9BACT</name>
<proteinExistence type="predicted"/>
<feature type="signal peptide" evidence="1">
    <location>
        <begin position="1"/>
        <end position="21"/>
    </location>
</feature>
<sequence>MRKKLFLLVAMLMSWAVCARAQQMGAAVNTFMDFPASAHLAALGGNNVSALSTDAMSAVGNPALLSTDFDKLLHLNYSIYMVSSGYGSAAYNFSISGNDAFSVGFLFAEYGTMHGYDENGIHTGDFSAQDFALYATYSRRLNKYFRIGATVKPVLSTYETYTSFSLGADLGVQYMDTVKLWSVGLAVRNIGGRVAKPYGAAMGPDMLPVNVTFGFTKRFSKAPFAISVTMQNLQKWDYDFATNDYKEDAGAVNAGLMIARKFIIGLDITPKSDKFWISLSYNFDRGLSLANPYVLSLAGLSGGFGFKLYMFSIGAAVACYSTSAVTAHFSLAMDINGFNKKKL</sequence>
<comment type="caution">
    <text evidence="2">The sequence shown here is derived from an EMBL/GenBank/DDBJ whole genome shotgun (WGS) entry which is preliminary data.</text>
</comment>
<organism evidence="2 3">
    <name type="scientific">Candidatus Enterocola intestinipullorum</name>
    <dbReference type="NCBI Taxonomy" id="2840783"/>
    <lineage>
        <taxon>Bacteria</taxon>
        <taxon>Pseudomonadati</taxon>
        <taxon>Bacteroidota</taxon>
        <taxon>Bacteroidia</taxon>
        <taxon>Bacteroidales</taxon>
        <taxon>Candidatus Enterocola</taxon>
    </lineage>
</organism>
<evidence type="ECO:0000256" key="1">
    <source>
        <dbReference type="SAM" id="SignalP"/>
    </source>
</evidence>
<dbReference type="SUPFAM" id="SSF56935">
    <property type="entry name" value="Porins"/>
    <property type="match status" value="1"/>
</dbReference>
<dbReference type="EMBL" id="JADIMR010000094">
    <property type="protein sequence ID" value="MBO8447363.1"/>
    <property type="molecule type" value="Genomic_DNA"/>
</dbReference>
<reference evidence="2" key="2">
    <citation type="journal article" date="2021" name="PeerJ">
        <title>Extensive microbial diversity within the chicken gut microbiome revealed by metagenomics and culture.</title>
        <authorList>
            <person name="Gilroy R."/>
            <person name="Ravi A."/>
            <person name="Getino M."/>
            <person name="Pursley I."/>
            <person name="Horton D.L."/>
            <person name="Alikhan N.F."/>
            <person name="Baker D."/>
            <person name="Gharbi K."/>
            <person name="Hall N."/>
            <person name="Watson M."/>
            <person name="Adriaenssens E.M."/>
            <person name="Foster-Nyarko E."/>
            <person name="Jarju S."/>
            <person name="Secka A."/>
            <person name="Antonio M."/>
            <person name="Oren A."/>
            <person name="Chaudhuri R.R."/>
            <person name="La Ragione R."/>
            <person name="Hildebrand F."/>
            <person name="Pallen M.J."/>
        </authorList>
    </citation>
    <scope>NUCLEOTIDE SEQUENCE</scope>
    <source>
        <strain evidence="2">D3-1215</strain>
    </source>
</reference>
<dbReference type="NCBIfam" id="NF033709">
    <property type="entry name" value="PorV_fam"/>
    <property type="match status" value="1"/>
</dbReference>
<feature type="chain" id="PRO_5038913347" evidence="1">
    <location>
        <begin position="22"/>
        <end position="343"/>
    </location>
</feature>
<dbReference type="AlphaFoldDB" id="A0A9D9HEQ0"/>
<accession>A0A9D9HEQ0</accession>
<dbReference type="Proteomes" id="UP000823637">
    <property type="component" value="Unassembled WGS sequence"/>
</dbReference>